<reference evidence="1 2" key="1">
    <citation type="submission" date="2017-12" db="EMBL/GenBank/DDBJ databases">
        <authorList>
            <person name="Hurst M.R.H."/>
        </authorList>
    </citation>
    <scope>NUCLEOTIDE SEQUENCE [LARGE SCALE GENOMIC DNA]</scope>
    <source>
        <strain evidence="1 2">SY-3-19</strain>
    </source>
</reference>
<dbReference type="OrthoDB" id="1356145at2"/>
<comment type="caution">
    <text evidence="1">The sequence shown here is derived from an EMBL/GenBank/DDBJ whole genome shotgun (WGS) entry which is preliminary data.</text>
</comment>
<dbReference type="RefSeq" id="WP_104829470.1">
    <property type="nucleotide sequence ID" value="NZ_PJCH01000005.1"/>
</dbReference>
<gene>
    <name evidence="1" type="ORF">CW354_07935</name>
</gene>
<protein>
    <recommendedName>
        <fullName evidence="3">DUF3088 domain-containing protein</fullName>
    </recommendedName>
</protein>
<evidence type="ECO:0000313" key="2">
    <source>
        <dbReference type="Proteomes" id="UP000239504"/>
    </source>
</evidence>
<evidence type="ECO:0000313" key="1">
    <source>
        <dbReference type="EMBL" id="PQA88225.1"/>
    </source>
</evidence>
<name>A0A2S7K6T2_9PROT</name>
<dbReference type="Proteomes" id="UP000239504">
    <property type="component" value="Unassembled WGS sequence"/>
</dbReference>
<keyword evidence="2" id="KW-1185">Reference proteome</keyword>
<dbReference type="AlphaFoldDB" id="A0A2S7K6T2"/>
<dbReference type="InterPro" id="IPR021439">
    <property type="entry name" value="DUF3088"/>
</dbReference>
<evidence type="ECO:0008006" key="3">
    <source>
        <dbReference type="Google" id="ProtNLM"/>
    </source>
</evidence>
<organism evidence="1 2">
    <name type="scientific">Hyphococcus luteus</name>
    <dbReference type="NCBI Taxonomy" id="2058213"/>
    <lineage>
        <taxon>Bacteria</taxon>
        <taxon>Pseudomonadati</taxon>
        <taxon>Pseudomonadota</taxon>
        <taxon>Alphaproteobacteria</taxon>
        <taxon>Parvularculales</taxon>
        <taxon>Parvularculaceae</taxon>
        <taxon>Hyphococcus</taxon>
    </lineage>
</organism>
<proteinExistence type="predicted"/>
<dbReference type="EMBL" id="PJCH01000005">
    <property type="protein sequence ID" value="PQA88225.1"/>
    <property type="molecule type" value="Genomic_DNA"/>
</dbReference>
<dbReference type="Pfam" id="PF11287">
    <property type="entry name" value="DUF3088"/>
    <property type="match status" value="1"/>
</dbReference>
<accession>A0A2S7K6T2</accession>
<sequence>MKKDVLFLLAPGFEAKGRREFCPECAEIWGVLAYFPAIREALDIRYEPLAHPRPGLVKRLGEGNWNCPTLVLADGADAGPHAAVKTANGVHFLDNSRDIARYFAHRFGTPFPRGS</sequence>